<feature type="transmembrane region" description="Helical" evidence="7">
    <location>
        <begin position="305"/>
        <end position="332"/>
    </location>
</feature>
<reference evidence="10" key="1">
    <citation type="journal article" date="2014" name="Int. J. Syst. Evol. Microbiol.">
        <title>Complete genome sequence of Corynebacterium casei LMG S-19264T (=DSM 44701T), isolated from a smear-ripened cheese.</title>
        <authorList>
            <consortium name="US DOE Joint Genome Institute (JGI-PGF)"/>
            <person name="Walter F."/>
            <person name="Albersmeier A."/>
            <person name="Kalinowski J."/>
            <person name="Ruckert C."/>
        </authorList>
    </citation>
    <scope>NUCLEOTIDE SEQUENCE</scope>
    <source>
        <strain evidence="10">JCM 14371</strain>
    </source>
</reference>
<dbReference type="AlphaFoldDB" id="A0A917PC93"/>
<proteinExistence type="inferred from homology"/>
<protein>
    <submittedName>
        <fullName evidence="10">ABC transporter permease</fullName>
    </submittedName>
</protein>
<dbReference type="InterPro" id="IPR003838">
    <property type="entry name" value="ABC3_permease_C"/>
</dbReference>
<evidence type="ECO:0000256" key="7">
    <source>
        <dbReference type="SAM" id="Phobius"/>
    </source>
</evidence>
<dbReference type="GO" id="GO:0022857">
    <property type="term" value="F:transmembrane transporter activity"/>
    <property type="evidence" value="ECO:0007669"/>
    <property type="project" value="TreeGrafter"/>
</dbReference>
<dbReference type="GO" id="GO:0005886">
    <property type="term" value="C:plasma membrane"/>
    <property type="evidence" value="ECO:0007669"/>
    <property type="project" value="UniProtKB-SubCell"/>
</dbReference>
<comment type="similarity">
    <text evidence="6">Belongs to the ABC-4 integral membrane protein family.</text>
</comment>
<dbReference type="InterPro" id="IPR025857">
    <property type="entry name" value="MacB_PCD"/>
</dbReference>
<dbReference type="Proteomes" id="UP000635726">
    <property type="component" value="Unassembled WGS sequence"/>
</dbReference>
<evidence type="ECO:0000256" key="5">
    <source>
        <dbReference type="ARBA" id="ARBA00023136"/>
    </source>
</evidence>
<feature type="domain" description="ABC3 transporter permease C-terminal" evidence="8">
    <location>
        <begin position="311"/>
        <end position="423"/>
    </location>
</feature>
<keyword evidence="2" id="KW-1003">Cell membrane</keyword>
<reference evidence="10" key="2">
    <citation type="submission" date="2020-09" db="EMBL/GenBank/DDBJ databases">
        <authorList>
            <person name="Sun Q."/>
            <person name="Ohkuma M."/>
        </authorList>
    </citation>
    <scope>NUCLEOTIDE SEQUENCE</scope>
    <source>
        <strain evidence="10">JCM 14371</strain>
    </source>
</reference>
<feature type="transmembrane region" description="Helical" evidence="7">
    <location>
        <begin position="393"/>
        <end position="413"/>
    </location>
</feature>
<evidence type="ECO:0000256" key="1">
    <source>
        <dbReference type="ARBA" id="ARBA00004651"/>
    </source>
</evidence>
<evidence type="ECO:0000259" key="9">
    <source>
        <dbReference type="Pfam" id="PF12704"/>
    </source>
</evidence>
<dbReference type="PANTHER" id="PTHR30572">
    <property type="entry name" value="MEMBRANE COMPONENT OF TRANSPORTER-RELATED"/>
    <property type="match status" value="1"/>
</dbReference>
<keyword evidence="11" id="KW-1185">Reference proteome</keyword>
<dbReference type="PANTHER" id="PTHR30572:SF4">
    <property type="entry name" value="ABC TRANSPORTER PERMEASE YTRF"/>
    <property type="match status" value="1"/>
</dbReference>
<dbReference type="RefSeq" id="WP_229670841.1">
    <property type="nucleotide sequence ID" value="NZ_BMOE01000003.1"/>
</dbReference>
<dbReference type="Pfam" id="PF02687">
    <property type="entry name" value="FtsX"/>
    <property type="match status" value="1"/>
</dbReference>
<keyword evidence="3 7" id="KW-0812">Transmembrane</keyword>
<organism evidence="10 11">
    <name type="scientific">Deinococcus aquiradiocola</name>
    <dbReference type="NCBI Taxonomy" id="393059"/>
    <lineage>
        <taxon>Bacteria</taxon>
        <taxon>Thermotogati</taxon>
        <taxon>Deinococcota</taxon>
        <taxon>Deinococci</taxon>
        <taxon>Deinococcales</taxon>
        <taxon>Deinococcaceae</taxon>
        <taxon>Deinococcus</taxon>
    </lineage>
</organism>
<feature type="transmembrane region" description="Helical" evidence="7">
    <location>
        <begin position="353"/>
        <end position="381"/>
    </location>
</feature>
<evidence type="ECO:0000256" key="4">
    <source>
        <dbReference type="ARBA" id="ARBA00022989"/>
    </source>
</evidence>
<keyword evidence="5 7" id="KW-0472">Membrane</keyword>
<dbReference type="EMBL" id="BMOE01000003">
    <property type="protein sequence ID" value="GGJ70577.1"/>
    <property type="molecule type" value="Genomic_DNA"/>
</dbReference>
<evidence type="ECO:0000256" key="6">
    <source>
        <dbReference type="ARBA" id="ARBA00038076"/>
    </source>
</evidence>
<feature type="transmembrane region" description="Helical" evidence="7">
    <location>
        <begin position="41"/>
        <end position="61"/>
    </location>
</feature>
<accession>A0A917PC93</accession>
<evidence type="ECO:0000256" key="3">
    <source>
        <dbReference type="ARBA" id="ARBA00022692"/>
    </source>
</evidence>
<evidence type="ECO:0000313" key="10">
    <source>
        <dbReference type="EMBL" id="GGJ70577.1"/>
    </source>
</evidence>
<sequence>MALPLTRAGTGRARRAGRGLGLAGILRVAWRAILGNPLRSMLTALGVIIGVAAVIALTALGTGSTQGVTKNLESLGTNLLTVGSQRGRPGGSLVRGGPAPTVTLADANAIAAQFGSRLLGIAPADQRSVQAKVAGTNAQVTVVGTWPAYAVIRNAAPDQGSFFTQDDLDRRRKVAVIGFQVAQDLYGDSAAALGQTIRLDNLVFRVIGVEPDKGATGFQSPNAQVFIPLTVYAQRFSRGTAVRGSPTVSSISLGGADPRDLTALQQDVTDLVAQRHDTPDPGSYDFTIQNQADALSSLQSTTATLTLLVGAIAGISLLVGGIGIMNIMLVSVTERTREIGVRKALGARPGDILTQFLVEASVLSVGGGVIGVLLGIGLAFLGTLAGITPVFTAPPIVAAFVFSALVGVFFGYYPAARAARLDPVESLRYE</sequence>
<name>A0A917PC93_9DEIO</name>
<dbReference type="Pfam" id="PF12704">
    <property type="entry name" value="MacB_PCD"/>
    <property type="match status" value="1"/>
</dbReference>
<comment type="caution">
    <text evidence="10">The sequence shown here is derived from an EMBL/GenBank/DDBJ whole genome shotgun (WGS) entry which is preliminary data.</text>
</comment>
<evidence type="ECO:0000313" key="11">
    <source>
        <dbReference type="Proteomes" id="UP000635726"/>
    </source>
</evidence>
<evidence type="ECO:0000259" key="8">
    <source>
        <dbReference type="Pfam" id="PF02687"/>
    </source>
</evidence>
<keyword evidence="4 7" id="KW-1133">Transmembrane helix</keyword>
<feature type="domain" description="MacB-like periplasmic core" evidence="9">
    <location>
        <begin position="40"/>
        <end position="270"/>
    </location>
</feature>
<evidence type="ECO:0000256" key="2">
    <source>
        <dbReference type="ARBA" id="ARBA00022475"/>
    </source>
</evidence>
<gene>
    <name evidence="10" type="ORF">GCM10008939_13700</name>
</gene>
<dbReference type="InterPro" id="IPR050250">
    <property type="entry name" value="Macrolide_Exporter_MacB"/>
</dbReference>
<comment type="subcellular location">
    <subcellularLocation>
        <location evidence="1">Cell membrane</location>
        <topology evidence="1">Multi-pass membrane protein</topology>
    </subcellularLocation>
</comment>